<evidence type="ECO:0000313" key="4">
    <source>
        <dbReference type="Proteomes" id="UP000005237"/>
    </source>
</evidence>
<evidence type="ECO:0000256" key="1">
    <source>
        <dbReference type="SAM" id="MobiDB-lite"/>
    </source>
</evidence>
<accession>A0A8R1E9H0</accession>
<evidence type="ECO:0000313" key="3">
    <source>
        <dbReference type="EnsemblMetazoa" id="CJA31129.1"/>
    </source>
</evidence>
<keyword evidence="2" id="KW-0472">Membrane</keyword>
<dbReference type="AlphaFoldDB" id="A0A8R1E9H0"/>
<feature type="region of interest" description="Disordered" evidence="1">
    <location>
        <begin position="45"/>
        <end position="75"/>
    </location>
</feature>
<keyword evidence="2" id="KW-1133">Transmembrane helix</keyword>
<keyword evidence="2" id="KW-0812">Transmembrane</keyword>
<sequence length="75" mass="8442">MNFAPLTSAVIHILLLFSVQHPPHFLCFFVYICLSVAFEKLVAQKSGKRKQKETGMTSALRPYKTKEKPGCSLKS</sequence>
<name>A0A8R1E9H0_CAEJA</name>
<reference evidence="4" key="1">
    <citation type="submission" date="2010-08" db="EMBL/GenBank/DDBJ databases">
        <authorList>
            <consortium name="Caenorhabditis japonica Sequencing Consortium"/>
            <person name="Wilson R.K."/>
        </authorList>
    </citation>
    <scope>NUCLEOTIDE SEQUENCE [LARGE SCALE GENOMIC DNA]</scope>
    <source>
        <strain evidence="4">DF5081</strain>
    </source>
</reference>
<feature type="transmembrane region" description="Helical" evidence="2">
    <location>
        <begin position="23"/>
        <end position="42"/>
    </location>
</feature>
<protein>
    <submittedName>
        <fullName evidence="3">Uncharacterized protein</fullName>
    </submittedName>
</protein>
<dbReference type="EnsemblMetazoa" id="CJA31129.1">
    <property type="protein sequence ID" value="CJA31129.1"/>
    <property type="gene ID" value="WBGene00206976"/>
</dbReference>
<organism evidence="3 4">
    <name type="scientific">Caenorhabditis japonica</name>
    <dbReference type="NCBI Taxonomy" id="281687"/>
    <lineage>
        <taxon>Eukaryota</taxon>
        <taxon>Metazoa</taxon>
        <taxon>Ecdysozoa</taxon>
        <taxon>Nematoda</taxon>
        <taxon>Chromadorea</taxon>
        <taxon>Rhabditida</taxon>
        <taxon>Rhabditina</taxon>
        <taxon>Rhabditomorpha</taxon>
        <taxon>Rhabditoidea</taxon>
        <taxon>Rhabditidae</taxon>
        <taxon>Peloderinae</taxon>
        <taxon>Caenorhabditis</taxon>
    </lineage>
</organism>
<dbReference type="Proteomes" id="UP000005237">
    <property type="component" value="Unassembled WGS sequence"/>
</dbReference>
<proteinExistence type="predicted"/>
<reference evidence="3" key="2">
    <citation type="submission" date="2022-06" db="UniProtKB">
        <authorList>
            <consortium name="EnsemblMetazoa"/>
        </authorList>
    </citation>
    <scope>IDENTIFICATION</scope>
    <source>
        <strain evidence="3">DF5081</strain>
    </source>
</reference>
<keyword evidence="4" id="KW-1185">Reference proteome</keyword>
<evidence type="ECO:0000256" key="2">
    <source>
        <dbReference type="SAM" id="Phobius"/>
    </source>
</evidence>